<name>A0A927PL89_9ACTN</name>
<dbReference type="RefSeq" id="WP_192039308.1">
    <property type="nucleotide sequence ID" value="NZ_JACYWE010000005.1"/>
</dbReference>
<evidence type="ECO:0000313" key="1">
    <source>
        <dbReference type="EMBL" id="MBD8506855.1"/>
    </source>
</evidence>
<dbReference type="EMBL" id="JACYWE010000005">
    <property type="protein sequence ID" value="MBD8506855.1"/>
    <property type="molecule type" value="Genomic_DNA"/>
</dbReference>
<gene>
    <name evidence="1" type="ORF">HT102_10180</name>
</gene>
<keyword evidence="2" id="KW-1185">Reference proteome</keyword>
<reference evidence="1" key="1">
    <citation type="submission" date="2020-09" db="EMBL/GenBank/DDBJ databases">
        <title>Hoyosella lacisalsi sp. nov., a halotolerant actinobacterium isolated from soil of Lake Gudzhirganskoe.</title>
        <authorList>
            <person name="Yang Q."/>
            <person name="Guo P.Y."/>
            <person name="Liu S.W."/>
            <person name="Li F.N."/>
            <person name="Sun C.H."/>
        </authorList>
    </citation>
    <scope>NUCLEOTIDE SEQUENCE</scope>
    <source>
        <strain evidence="1">G463</strain>
    </source>
</reference>
<organism evidence="1 2">
    <name type="scientific">Lolliginicoccus lacisalsi</name>
    <dbReference type="NCBI Taxonomy" id="2742202"/>
    <lineage>
        <taxon>Bacteria</taxon>
        <taxon>Bacillati</taxon>
        <taxon>Actinomycetota</taxon>
        <taxon>Actinomycetes</taxon>
        <taxon>Mycobacteriales</taxon>
        <taxon>Hoyosellaceae</taxon>
        <taxon>Lolliginicoccus</taxon>
    </lineage>
</organism>
<comment type="caution">
    <text evidence="1">The sequence shown here is derived from an EMBL/GenBank/DDBJ whole genome shotgun (WGS) entry which is preliminary data.</text>
</comment>
<dbReference type="Proteomes" id="UP000642993">
    <property type="component" value="Unassembled WGS sequence"/>
</dbReference>
<evidence type="ECO:0000313" key="2">
    <source>
        <dbReference type="Proteomes" id="UP000642993"/>
    </source>
</evidence>
<dbReference type="AlphaFoldDB" id="A0A927PL89"/>
<sequence length="108" mass="12345">MPADSAYDDGQVRLDETGITIRRYYFPTGGDKHIPYSSVTRFGTRRLDWSLNRASIWGTFSTNTWMPLDVRRRNKHTAIILDIGALIRPVITPDRPDDVLAILRARVS</sequence>
<protein>
    <submittedName>
        <fullName evidence="1">Uncharacterized protein</fullName>
    </submittedName>
</protein>
<proteinExistence type="predicted"/>
<accession>A0A927PL89</accession>